<evidence type="ECO:0000256" key="10">
    <source>
        <dbReference type="ARBA" id="ARBA00023180"/>
    </source>
</evidence>
<evidence type="ECO:0000313" key="15">
    <source>
        <dbReference type="Proteomes" id="UP000694428"/>
    </source>
</evidence>
<organism evidence="14 15">
    <name type="scientific">Pavo cristatus</name>
    <name type="common">Indian peafowl</name>
    <name type="synonym">Blue peafowl</name>
    <dbReference type="NCBI Taxonomy" id="9049"/>
    <lineage>
        <taxon>Eukaryota</taxon>
        <taxon>Metazoa</taxon>
        <taxon>Chordata</taxon>
        <taxon>Craniata</taxon>
        <taxon>Vertebrata</taxon>
        <taxon>Euteleostomi</taxon>
        <taxon>Archelosauria</taxon>
        <taxon>Archosauria</taxon>
        <taxon>Dinosauria</taxon>
        <taxon>Saurischia</taxon>
        <taxon>Theropoda</taxon>
        <taxon>Coelurosauria</taxon>
        <taxon>Aves</taxon>
        <taxon>Neognathae</taxon>
        <taxon>Galloanserae</taxon>
        <taxon>Galliformes</taxon>
        <taxon>Phasianidae</taxon>
        <taxon>Phasianinae</taxon>
        <taxon>Pavo</taxon>
    </lineage>
</organism>
<evidence type="ECO:0000256" key="6">
    <source>
        <dbReference type="ARBA" id="ARBA00022989"/>
    </source>
</evidence>
<dbReference type="Gene3D" id="2.10.10.10">
    <property type="entry name" value="Fibronectin, type II, collagen-binding"/>
    <property type="match status" value="1"/>
</dbReference>
<dbReference type="Gene3D" id="2.80.10.50">
    <property type="match status" value="1"/>
</dbReference>
<evidence type="ECO:0000256" key="1">
    <source>
        <dbReference type="ARBA" id="ARBA00004167"/>
    </source>
</evidence>
<evidence type="ECO:0000256" key="8">
    <source>
        <dbReference type="ARBA" id="ARBA00023157"/>
    </source>
</evidence>
<dbReference type="PANTHER" id="PTHR22803">
    <property type="entry name" value="MANNOSE, PHOSPHOLIPASE, LECTIN RECEPTOR RELATED"/>
    <property type="match status" value="1"/>
</dbReference>
<reference evidence="14" key="2">
    <citation type="submission" date="2025-09" db="UniProtKB">
        <authorList>
            <consortium name="Ensembl"/>
        </authorList>
    </citation>
    <scope>IDENTIFICATION</scope>
</reference>
<evidence type="ECO:0000256" key="11">
    <source>
        <dbReference type="PROSITE-ProRule" id="PRU00479"/>
    </source>
</evidence>
<keyword evidence="2" id="KW-0254">Endocytosis</keyword>
<evidence type="ECO:0000259" key="13">
    <source>
        <dbReference type="PROSITE" id="PS51092"/>
    </source>
</evidence>
<keyword evidence="6" id="KW-1133">Transmembrane helix</keyword>
<keyword evidence="8" id="KW-1015">Disulfide bond</keyword>
<dbReference type="CDD" id="cd00037">
    <property type="entry name" value="CLECT"/>
    <property type="match status" value="4"/>
</dbReference>
<dbReference type="InterPro" id="IPR035992">
    <property type="entry name" value="Ricin_B-like_lectins"/>
</dbReference>
<dbReference type="Pfam" id="PF00040">
    <property type="entry name" value="fn2"/>
    <property type="match status" value="1"/>
</dbReference>
<protein>
    <submittedName>
        <fullName evidence="14">Phospholipase A2 receptor 1</fullName>
    </submittedName>
</protein>
<dbReference type="Ensembl" id="ENSPSTT00000005287.1">
    <property type="protein sequence ID" value="ENSPSTP00000005029.1"/>
    <property type="gene ID" value="ENSPSTG00000003539.1"/>
</dbReference>
<dbReference type="Pfam" id="PF24562">
    <property type="entry name" value="CysR_MRC2_N"/>
    <property type="match status" value="1"/>
</dbReference>
<feature type="domain" description="C-type lectin" evidence="12">
    <location>
        <begin position="776"/>
        <end position="873"/>
    </location>
</feature>
<evidence type="ECO:0000256" key="4">
    <source>
        <dbReference type="ARBA" id="ARBA00022729"/>
    </source>
</evidence>
<dbReference type="InterPro" id="IPR018378">
    <property type="entry name" value="C-type_lectin_CS"/>
</dbReference>
<dbReference type="InterPro" id="IPR013806">
    <property type="entry name" value="Kringle-like"/>
</dbReference>
<evidence type="ECO:0000259" key="12">
    <source>
        <dbReference type="PROSITE" id="PS50041"/>
    </source>
</evidence>
<dbReference type="InterPro" id="IPR000562">
    <property type="entry name" value="FN_type2_dom"/>
</dbReference>
<evidence type="ECO:0000256" key="5">
    <source>
        <dbReference type="ARBA" id="ARBA00022737"/>
    </source>
</evidence>
<dbReference type="FunFam" id="2.10.10.10:FF:000001">
    <property type="entry name" value="Fibronectin 1a isoform 1"/>
    <property type="match status" value="1"/>
</dbReference>
<dbReference type="SMART" id="SM00034">
    <property type="entry name" value="CLECT"/>
    <property type="match status" value="4"/>
</dbReference>
<dbReference type="InterPro" id="IPR036943">
    <property type="entry name" value="FN_type2_sf"/>
</dbReference>
<dbReference type="InterPro" id="IPR050111">
    <property type="entry name" value="C-type_lectin/snaclec_domain"/>
</dbReference>
<evidence type="ECO:0000256" key="7">
    <source>
        <dbReference type="ARBA" id="ARBA00023136"/>
    </source>
</evidence>
<dbReference type="Gene3D" id="3.10.100.10">
    <property type="entry name" value="Mannose-Binding Protein A, subunit A"/>
    <property type="match status" value="4"/>
</dbReference>
<evidence type="ECO:0000256" key="9">
    <source>
        <dbReference type="ARBA" id="ARBA00023170"/>
    </source>
</evidence>
<keyword evidence="15" id="KW-1185">Reference proteome</keyword>
<dbReference type="InterPro" id="IPR016187">
    <property type="entry name" value="CTDL_fold"/>
</dbReference>
<keyword evidence="10" id="KW-0325">Glycoprotein</keyword>
<dbReference type="InterPro" id="IPR000772">
    <property type="entry name" value="Ricin_B_lectin"/>
</dbReference>
<dbReference type="SUPFAM" id="SSF56436">
    <property type="entry name" value="C-type lectin-like"/>
    <property type="match status" value="5"/>
</dbReference>
<keyword evidence="3" id="KW-0812">Transmembrane</keyword>
<feature type="domain" description="C-type lectin" evidence="12">
    <location>
        <begin position="213"/>
        <end position="327"/>
    </location>
</feature>
<dbReference type="GO" id="GO:0006897">
    <property type="term" value="P:endocytosis"/>
    <property type="evidence" value="ECO:0007669"/>
    <property type="project" value="UniProtKB-KW"/>
</dbReference>
<dbReference type="SMART" id="SM00059">
    <property type="entry name" value="FN2"/>
    <property type="match status" value="1"/>
</dbReference>
<accession>A0A8C9ES88</accession>
<comment type="subcellular location">
    <subcellularLocation>
        <location evidence="1">Membrane</location>
        <topology evidence="1">Single-pass membrane protein</topology>
    </subcellularLocation>
</comment>
<proteinExistence type="predicted"/>
<dbReference type="FunFam" id="2.80.10.50:FF:000039">
    <property type="entry name" value="Secretory phospholipase A2 receptor"/>
    <property type="match status" value="1"/>
</dbReference>
<dbReference type="GO" id="GO:0016020">
    <property type="term" value="C:membrane"/>
    <property type="evidence" value="ECO:0007669"/>
    <property type="project" value="UniProtKB-SubCell"/>
</dbReference>
<evidence type="ECO:0000256" key="3">
    <source>
        <dbReference type="ARBA" id="ARBA00022692"/>
    </source>
</evidence>
<dbReference type="Pfam" id="PF00059">
    <property type="entry name" value="Lectin_C"/>
    <property type="match status" value="4"/>
</dbReference>
<feature type="domain" description="C-type lectin" evidence="12">
    <location>
        <begin position="355"/>
        <end position="450"/>
    </location>
</feature>
<dbReference type="PROSITE" id="PS00615">
    <property type="entry name" value="C_TYPE_LECTIN_1"/>
    <property type="match status" value="1"/>
</dbReference>
<name>A0A8C9ES88_PAVCR</name>
<dbReference type="PRINTS" id="PR00013">
    <property type="entry name" value="FNTYPEII"/>
</dbReference>
<keyword evidence="5" id="KW-0677">Repeat</keyword>
<evidence type="ECO:0000313" key="14">
    <source>
        <dbReference type="Ensembl" id="ENSPSTP00000005029.1"/>
    </source>
</evidence>
<dbReference type="Proteomes" id="UP000694428">
    <property type="component" value="Unplaced"/>
</dbReference>
<dbReference type="CDD" id="cd00062">
    <property type="entry name" value="FN2"/>
    <property type="match status" value="1"/>
</dbReference>
<comment type="caution">
    <text evidence="11">Lacks conserved residue(s) required for the propagation of feature annotation.</text>
</comment>
<dbReference type="SUPFAM" id="SSF50370">
    <property type="entry name" value="Ricin B-like lectins"/>
    <property type="match status" value="1"/>
</dbReference>
<dbReference type="PROSITE" id="PS50041">
    <property type="entry name" value="C_TYPE_LECTIN_2"/>
    <property type="match status" value="4"/>
</dbReference>
<sequence length="946" mass="108925">QLDVVAVFCFLFFPCTDKGIFVIQSSDSNLCIKVDTAGLVLEDCSQLSKHMLWKWVSNRRLFNIGRSTCLGLNISRPEQPLTMLECDSNQYSLWWNCDGRALVGVSEYKLAVENSKRIVAKKKSNYQWIQYMSYDEDLCEHPFQETYTLLGNSFGFPCVFPFKYNNKWYYECTRDGKEFEWCATTSHYEQDEKWGFCPGAEHGCGTFWKENPATRACYQFNPSAVLSWHEARAACQAQGGDLLSITSPEEQSYLSNLSHTVLWTGLNRLEEGAGWQWSDGAPLVFVNWKADISEDRSSENHCAVMSSRLKYGWKSYLCESGLPFVCKKYLNKTERETLDTWKYYATRCDAGWYPYNRNCYRLHKEGKSWNDALISCRSDSSGLISISSMADAELLHNLIQRENITETWIGLYSSNISVVFEWSDGTPVKFSYWHSQEPNTFQRTGQLCVSAQGPVMTNRQKQQMGIKFLTSIYYIIIYKTMFISFKGWERHGGYCYKIDSAPRTFRLDRFIRFEQAFITSMIRSVVKSEGTYFWIGLQDLNNTGEYFWLTTDGKNHSVSYTNWNKHQPRHSGGCVAMRGQDPVGYWEVKSCKNFKAMSLCKQKINSYEEPELTFQRHLSSCYFGWESEGNLLNCYKVIDGKLNKTLQKHDYGTSFLVWKLLFILQVCCFQVVASFLESKYVEDDSRNCGVFTVNRTVFPAHCNEKREWICKIPKELPWSYYQGAEYLFHVNPTDWDTYEFICVWLRSEMATINSADEQAHIVNASEMYPVPDTLQYANRTYTLIRGNFTWSAALKTCMANGAELVSIADQYHQAFLTIIVNRLGYNHWIGLFTADVHGTRSLFTFWEDDESQALGSCVYMDTSGHWKSTSCERLLPGAVCHVPPSKSVGFCVTSLQLQMCVLIVAIYERKTNVCESLPASCSHNSSHLSQRGSWHNCTVGRPSAVF</sequence>
<dbReference type="AlphaFoldDB" id="A0A8C9ES88"/>
<dbReference type="SUPFAM" id="SSF57440">
    <property type="entry name" value="Kringle-like"/>
    <property type="match status" value="1"/>
</dbReference>
<dbReference type="PROSITE" id="PS50231">
    <property type="entry name" value="RICIN_B_LECTIN"/>
    <property type="match status" value="1"/>
</dbReference>
<feature type="domain" description="C-type lectin" evidence="12">
    <location>
        <begin position="488"/>
        <end position="591"/>
    </location>
</feature>
<dbReference type="SMART" id="SM00458">
    <property type="entry name" value="RICIN"/>
    <property type="match status" value="1"/>
</dbReference>
<keyword evidence="9" id="KW-0675">Receptor</keyword>
<dbReference type="FunFam" id="3.10.100.10:FF:000038">
    <property type="entry name" value="Secretory phospholipase A2 receptor"/>
    <property type="match status" value="1"/>
</dbReference>
<keyword evidence="4" id="KW-0732">Signal</keyword>
<dbReference type="InterPro" id="IPR016186">
    <property type="entry name" value="C-type_lectin-like/link_sf"/>
</dbReference>
<evidence type="ECO:0000256" key="2">
    <source>
        <dbReference type="ARBA" id="ARBA00022583"/>
    </source>
</evidence>
<feature type="domain" description="Fibronectin type-II" evidence="13">
    <location>
        <begin position="153"/>
        <end position="199"/>
    </location>
</feature>
<dbReference type="GO" id="GO:0031012">
    <property type="term" value="C:extracellular matrix"/>
    <property type="evidence" value="ECO:0007669"/>
    <property type="project" value="UniProtKB-ARBA"/>
</dbReference>
<keyword evidence="7" id="KW-0472">Membrane</keyword>
<reference evidence="14" key="1">
    <citation type="submission" date="2025-08" db="UniProtKB">
        <authorList>
            <consortium name="Ensembl"/>
        </authorList>
    </citation>
    <scope>IDENTIFICATION</scope>
</reference>
<dbReference type="PROSITE" id="PS51092">
    <property type="entry name" value="FN2_2"/>
    <property type="match status" value="1"/>
</dbReference>
<dbReference type="InterPro" id="IPR001304">
    <property type="entry name" value="C-type_lectin-like"/>
</dbReference>